<dbReference type="InterPro" id="IPR039874">
    <property type="entry name" value="WAPL"/>
</dbReference>
<dbReference type="EMBL" id="ML739498">
    <property type="protein sequence ID" value="KAE8348434.1"/>
    <property type="molecule type" value="Genomic_DNA"/>
</dbReference>
<dbReference type="PANTHER" id="PTHR22100">
    <property type="entry name" value="WINGS APART-LIKE PROTEIN HOMOLOG"/>
    <property type="match status" value="1"/>
</dbReference>
<sequence length="817" mass="90148">MRGKSRRLVTYGKATSDKSQNPKNSGQEISTAHALSSESGSAKAYHCSSPVTQSLQLSEHDCQHYCDVGLRSTSPVDHHDTHVPDPQSSQGKAYDVTGKKRRKLFHGRQTQKHSVGAITPPMTAREHHARLGEATACITANEVPHLTKAVDQTDSCSLPKSTQTGPGTPGPTPGTITYKLRSHRDRNLSSETAGLPMSHLSDVNTIRHHKELPTIRKRLVDSLNATEELTRTRPLNHLSDHECQSDCHPLSSPIRGEKDRQLTAGMQQHKPLGTDNAQQTTTPKPSRPARPRITYAHQRSFLDDAAMMAHIETSGLSLSSGDCNLMHPQLNPGFLSSHVEDQENLDHRPIRSIHELRQAGDNARFRETVDLIFEDIEDPRNSVSEVCNGFVQLCTKLMEPQFSHRFSECGFDERLVKCMTGSFDIISITLALCAFKLIRANGSFPPTLLLPFWYKILDISSTLLAVEDDILLTMKQRSFGLSKAVQASLKGLLPRLSLAAYGEPISTISPRLLMLLTIRSSLLMFQEQGSSVDIPSPLLSLVVGFSSTESCENLAFHLPPERFHTLIAALSIVETYTVLSGPLDAEHCDSLRPLIQCHNFLHPNPSGQSRQIQVLYIRVLLNLTNKEASLCEECCRSELVGGLVSIIISEFCALSQESTTKENGSLDTVILALGALINLAEKSESSRSIFLTSTDNSASFLHLLICQFRANISSVSQAHSVPEVKHNVAVGYLSILLVTLCLNQEALTQVKASLDGTGLASALSTAEEFLQYHQRVEKDSRLFETRDEDGCEPTSRLEQILCQIRQHHAWGQNEQSL</sequence>
<comment type="similarity">
    <text evidence="1">Belongs to the WAPL family.</text>
</comment>
<protein>
    <submittedName>
        <fullName evidence="4">Wings apart-like protein regulation of heterochromatin-domain-containing protein</fullName>
    </submittedName>
</protein>
<dbReference type="PANTHER" id="PTHR22100:SF13">
    <property type="entry name" value="WINGS APART-LIKE PROTEIN HOMOLOG"/>
    <property type="match status" value="1"/>
</dbReference>
<feature type="compositionally biased region" description="Polar residues" evidence="2">
    <location>
        <begin position="275"/>
        <end position="284"/>
    </location>
</feature>
<dbReference type="OrthoDB" id="5976022at2759"/>
<dbReference type="Pfam" id="PF07814">
    <property type="entry name" value="WAPL"/>
    <property type="match status" value="1"/>
</dbReference>
<feature type="compositionally biased region" description="Polar residues" evidence="2">
    <location>
        <begin position="17"/>
        <end position="37"/>
    </location>
</feature>
<evidence type="ECO:0000256" key="2">
    <source>
        <dbReference type="SAM" id="MobiDB-lite"/>
    </source>
</evidence>
<name>A0A5N6YSE9_9EURO</name>
<dbReference type="AlphaFoldDB" id="A0A5N6YSE9"/>
<evidence type="ECO:0000313" key="4">
    <source>
        <dbReference type="EMBL" id="KAE8348434.1"/>
    </source>
</evidence>
<evidence type="ECO:0000256" key="1">
    <source>
        <dbReference type="ARBA" id="ARBA00006854"/>
    </source>
</evidence>
<evidence type="ECO:0000259" key="3">
    <source>
        <dbReference type="Pfam" id="PF07814"/>
    </source>
</evidence>
<feature type="region of interest" description="Disordered" evidence="2">
    <location>
        <begin position="152"/>
        <end position="174"/>
    </location>
</feature>
<proteinExistence type="inferred from homology"/>
<feature type="region of interest" description="Disordered" evidence="2">
    <location>
        <begin position="72"/>
        <end position="96"/>
    </location>
</feature>
<organism evidence="4 5">
    <name type="scientific">Aspergillus coremiiformis</name>
    <dbReference type="NCBI Taxonomy" id="138285"/>
    <lineage>
        <taxon>Eukaryota</taxon>
        <taxon>Fungi</taxon>
        <taxon>Dikarya</taxon>
        <taxon>Ascomycota</taxon>
        <taxon>Pezizomycotina</taxon>
        <taxon>Eurotiomycetes</taxon>
        <taxon>Eurotiomycetidae</taxon>
        <taxon>Eurotiales</taxon>
        <taxon>Aspergillaceae</taxon>
        <taxon>Aspergillus</taxon>
        <taxon>Aspergillus subgen. Circumdati</taxon>
    </lineage>
</organism>
<feature type="region of interest" description="Disordered" evidence="2">
    <location>
        <begin position="1"/>
        <end position="37"/>
    </location>
</feature>
<accession>A0A5N6YSE9</accession>
<gene>
    <name evidence="4" type="ORF">BDV28DRAFT_143480</name>
</gene>
<feature type="compositionally biased region" description="Polar residues" evidence="2">
    <location>
        <begin position="152"/>
        <end position="163"/>
    </location>
</feature>
<dbReference type="Proteomes" id="UP000327118">
    <property type="component" value="Unassembled WGS sequence"/>
</dbReference>
<keyword evidence="5" id="KW-1185">Reference proteome</keyword>
<dbReference type="InterPro" id="IPR022771">
    <property type="entry name" value="WAPL_C"/>
</dbReference>
<feature type="region of interest" description="Disordered" evidence="2">
    <location>
        <begin position="232"/>
        <end position="255"/>
    </location>
</feature>
<feature type="region of interest" description="Disordered" evidence="2">
    <location>
        <begin position="268"/>
        <end position="292"/>
    </location>
</feature>
<dbReference type="Gene3D" id="1.25.10.10">
    <property type="entry name" value="Leucine-rich Repeat Variant"/>
    <property type="match status" value="2"/>
</dbReference>
<reference evidence="5" key="1">
    <citation type="submission" date="2019-04" db="EMBL/GenBank/DDBJ databases">
        <title>Friends and foes A comparative genomics studyof 23 Aspergillus species from section Flavi.</title>
        <authorList>
            <consortium name="DOE Joint Genome Institute"/>
            <person name="Kjaerbolling I."/>
            <person name="Vesth T."/>
            <person name="Frisvad J.C."/>
            <person name="Nybo J.L."/>
            <person name="Theobald S."/>
            <person name="Kildgaard S."/>
            <person name="Isbrandt T."/>
            <person name="Kuo A."/>
            <person name="Sato A."/>
            <person name="Lyhne E.K."/>
            <person name="Kogle M.E."/>
            <person name="Wiebenga A."/>
            <person name="Kun R.S."/>
            <person name="Lubbers R.J."/>
            <person name="Makela M.R."/>
            <person name="Barry K."/>
            <person name="Chovatia M."/>
            <person name="Clum A."/>
            <person name="Daum C."/>
            <person name="Haridas S."/>
            <person name="He G."/>
            <person name="LaButti K."/>
            <person name="Lipzen A."/>
            <person name="Mondo S."/>
            <person name="Riley R."/>
            <person name="Salamov A."/>
            <person name="Simmons B.A."/>
            <person name="Magnuson J.K."/>
            <person name="Henrissat B."/>
            <person name="Mortensen U.H."/>
            <person name="Larsen T.O."/>
            <person name="Devries R.P."/>
            <person name="Grigoriev I.V."/>
            <person name="Machida M."/>
            <person name="Baker S.E."/>
            <person name="Andersen M.R."/>
        </authorList>
    </citation>
    <scope>NUCLEOTIDE SEQUENCE [LARGE SCALE GENOMIC DNA]</scope>
    <source>
        <strain evidence="5">CBS 553.77</strain>
    </source>
</reference>
<dbReference type="InterPro" id="IPR011989">
    <property type="entry name" value="ARM-like"/>
</dbReference>
<evidence type="ECO:0000313" key="5">
    <source>
        <dbReference type="Proteomes" id="UP000327118"/>
    </source>
</evidence>
<feature type="domain" description="Wings apart-like protein C-terminal" evidence="3">
    <location>
        <begin position="350"/>
        <end position="685"/>
    </location>
</feature>